<evidence type="ECO:0000313" key="3">
    <source>
        <dbReference type="Proteomes" id="UP000031672"/>
    </source>
</evidence>
<evidence type="ECO:0000256" key="1">
    <source>
        <dbReference type="SAM" id="SignalP"/>
    </source>
</evidence>
<dbReference type="PANTHER" id="PTHR47197:SF3">
    <property type="entry name" value="DIHYDRO-HEME D1 DEHYDROGENASE"/>
    <property type="match status" value="1"/>
</dbReference>
<gene>
    <name evidence="2" type="ORF">OJ16_14855</name>
</gene>
<organism evidence="2 3">
    <name type="scientific">Vibrio renipiscarius</name>
    <dbReference type="NCBI Taxonomy" id="1461322"/>
    <lineage>
        <taxon>Bacteria</taxon>
        <taxon>Pseudomonadati</taxon>
        <taxon>Pseudomonadota</taxon>
        <taxon>Gammaproteobacteria</taxon>
        <taxon>Vibrionales</taxon>
        <taxon>Vibrionaceae</taxon>
        <taxon>Vibrio</taxon>
    </lineage>
</organism>
<keyword evidence="1" id="KW-0732">Signal</keyword>
<keyword evidence="3" id="KW-1185">Reference proteome</keyword>
<protein>
    <submittedName>
        <fullName evidence="2">Methylamine dehydrogenase</fullName>
    </submittedName>
</protein>
<name>A0A0C2K2D0_9VIBR</name>
<reference evidence="2 3" key="1">
    <citation type="submission" date="2014-11" db="EMBL/GenBank/DDBJ databases">
        <title>Draft Genome Sequence of Vibrio piscirenalis strains CECT 8603T and CECT 8604, two marine Gammaproteobacterium isolated from cultured gilthead sea bream (Sparus aurata).</title>
        <authorList>
            <person name="Arahal D.R."/>
            <person name="Rodrigo-Torres L."/>
            <person name="Lucena T."/>
            <person name="Pujalte M.J."/>
        </authorList>
    </citation>
    <scope>NUCLEOTIDE SEQUENCE [LARGE SCALE GENOMIC DNA]</scope>
    <source>
        <strain evidence="2 3">DCR 1-4-2</strain>
    </source>
</reference>
<dbReference type="OrthoDB" id="5829821at2"/>
<dbReference type="Proteomes" id="UP000031672">
    <property type="component" value="Unassembled WGS sequence"/>
</dbReference>
<accession>A0A0C2K2D0</accession>
<dbReference type="Gene3D" id="2.130.10.10">
    <property type="entry name" value="YVTN repeat-like/Quinoprotein amine dehydrogenase"/>
    <property type="match status" value="2"/>
</dbReference>
<dbReference type="InterPro" id="IPR011048">
    <property type="entry name" value="Haem_d1_sf"/>
</dbReference>
<dbReference type="SUPFAM" id="SSF51004">
    <property type="entry name" value="C-terminal (heme d1) domain of cytochrome cd1-nitrite reductase"/>
    <property type="match status" value="1"/>
</dbReference>
<dbReference type="InterPro" id="IPR015943">
    <property type="entry name" value="WD40/YVTN_repeat-like_dom_sf"/>
</dbReference>
<dbReference type="RefSeq" id="WP_040992032.1">
    <property type="nucleotide sequence ID" value="NZ_JBFRUC010000001.1"/>
</dbReference>
<sequence>MKTLLFTFVNLVISTSLLASELPRYDDGARWAFVSGKNTRQVAVVDTFKYQLAGYIELKAEPTEMAVSDVQDLLVYIDGKTAKVYSYDLIKHTHSEMTVAGVPSQITFHADGAELAVALHNQIALIKPLQQEYVTSIDGLTSPFSMNYDNGGYNLYITEANSGKTTIYRTHDGKRASLQLGSGHVSDITLSPDARLAMVSDHLSRSVYVWDLFSGDHYHSYPMDSEPWRPYVSSDAEHMVFVSEAGQVQVFNTWSGALVNQFTIEGGPKSIRTGWLETIGIVESAHSLNIFTLAENTPITQLPLTAPLNEVVVVSDSKTLFATQKDRSELLIYDIRFNQRRADIDTGLKNPQHLVMGITNTVCH</sequence>
<feature type="signal peptide" evidence="1">
    <location>
        <begin position="1"/>
        <end position="19"/>
    </location>
</feature>
<dbReference type="InterPro" id="IPR051200">
    <property type="entry name" value="Host-pathogen_enzymatic-act"/>
</dbReference>
<dbReference type="EMBL" id="JTKH01000024">
    <property type="protein sequence ID" value="KII76098.1"/>
    <property type="molecule type" value="Genomic_DNA"/>
</dbReference>
<dbReference type="STRING" id="1461322.OJ16_14855"/>
<accession>A0A0C2KB73</accession>
<comment type="caution">
    <text evidence="2">The sequence shown here is derived from an EMBL/GenBank/DDBJ whole genome shotgun (WGS) entry which is preliminary data.</text>
</comment>
<dbReference type="PANTHER" id="PTHR47197">
    <property type="entry name" value="PROTEIN NIRF"/>
    <property type="match status" value="1"/>
</dbReference>
<dbReference type="AlphaFoldDB" id="A0A0C2K2D0"/>
<evidence type="ECO:0000313" key="2">
    <source>
        <dbReference type="EMBL" id="KII76098.1"/>
    </source>
</evidence>
<proteinExistence type="predicted"/>
<feature type="chain" id="PRO_5009758683" evidence="1">
    <location>
        <begin position="20"/>
        <end position="364"/>
    </location>
</feature>